<evidence type="ECO:0000313" key="4">
    <source>
        <dbReference type="Proteomes" id="UP000199181"/>
    </source>
</evidence>
<evidence type="ECO:0000313" key="3">
    <source>
        <dbReference type="EMBL" id="SES87908.1"/>
    </source>
</evidence>
<dbReference type="InterPro" id="IPR041685">
    <property type="entry name" value="AAA_GajA/Old/RecF-like"/>
</dbReference>
<dbReference type="RefSeq" id="WP_177233455.1">
    <property type="nucleotide sequence ID" value="NZ_FOIJ01000001.1"/>
</dbReference>
<sequence length="673" mass="75884">MQLVSVQVGPFKSIDQPQTVKVDPEVTVLVGMNEAGKTVFLQALHKSDDAAGAAVFDPIEDYPRKDLSAYLNQHSKNPAQVAKLTYQLTEQELGELNRDLHTRLPAGFEFSVIRSYDNAVRPSIRIDEEPVLEYLRQDERISSDMKTALAAVTSVRSIPGATTHLSLTDNDKAWLTSVQQRIAKAPLESVVLSEVWDWLKQRLPKFAFFGEYELLPSKLNLTDLARRVEHVKAAAATQNAQQIKASQKMLEPQHRAVIALLRMADISVEDFTRPGRGYESLKARLEAISIKLTDEILEFWKQNEDLEVEVDIRLDPDEQPPFNAGPNIYLRIKNRRHRGVSTPFHQRSRGFTWFFSFLVWFDSVQHQLVVGDPGDRELILLLDEPGLNLHALAQSDFLRYIDRLAEKHQVIYTTHSPFMLHSDRLHQVRVVEDRVKVGTVLSENVSSSDPRTIFPLQAALGWTLAQNLFISERNLLVEGPSDLLYLKAMSSLLEAQGRAGLREEITIVPTGGLDKVVTFVALLGANGLKLAVLHDYRGRPEQRLEELVRQKMITSKALLDVSKFRDLTNIGKSGRASDIEDLLPVSLYLDYFNKTFSQQLESKKIVEADLPVGDRILERIERHLTDTGMHVRSSGGFNHYAVASLFVSSPPDSLDADTLTRFESLFRAVNALL</sequence>
<proteinExistence type="predicted"/>
<accession>A0A1I0A2K6</accession>
<name>A0A1I0A2K6_9BACT</name>
<dbReference type="Gene3D" id="3.40.50.300">
    <property type="entry name" value="P-loop containing nucleotide triphosphate hydrolases"/>
    <property type="match status" value="2"/>
</dbReference>
<dbReference type="PANTHER" id="PTHR43581">
    <property type="entry name" value="ATP/GTP PHOSPHATASE"/>
    <property type="match status" value="1"/>
</dbReference>
<feature type="domain" description="Endonuclease GajA/Old nuclease/RecF-like AAA" evidence="1">
    <location>
        <begin position="1"/>
        <end position="419"/>
    </location>
</feature>
<dbReference type="EMBL" id="FOIJ01000001">
    <property type="protein sequence ID" value="SES87908.1"/>
    <property type="molecule type" value="Genomic_DNA"/>
</dbReference>
<dbReference type="Pfam" id="PF20469">
    <property type="entry name" value="OLD-like_TOPRIM"/>
    <property type="match status" value="1"/>
</dbReference>
<dbReference type="InterPro" id="IPR027417">
    <property type="entry name" value="P-loop_NTPase"/>
</dbReference>
<dbReference type="Proteomes" id="UP000199181">
    <property type="component" value="Unassembled WGS sequence"/>
</dbReference>
<dbReference type="InterPro" id="IPR034139">
    <property type="entry name" value="TOPRIM_OLD"/>
</dbReference>
<gene>
    <name evidence="3" type="ORF">SAMN05443639_101512</name>
</gene>
<evidence type="ECO:0000259" key="2">
    <source>
        <dbReference type="Pfam" id="PF20469"/>
    </source>
</evidence>
<dbReference type="Pfam" id="PF13175">
    <property type="entry name" value="AAA_15"/>
    <property type="match status" value="1"/>
</dbReference>
<dbReference type="AlphaFoldDB" id="A0A1I0A2K6"/>
<organism evidence="3 4">
    <name type="scientific">Stigmatella erecta</name>
    <dbReference type="NCBI Taxonomy" id="83460"/>
    <lineage>
        <taxon>Bacteria</taxon>
        <taxon>Pseudomonadati</taxon>
        <taxon>Myxococcota</taxon>
        <taxon>Myxococcia</taxon>
        <taxon>Myxococcales</taxon>
        <taxon>Cystobacterineae</taxon>
        <taxon>Archangiaceae</taxon>
        <taxon>Stigmatella</taxon>
    </lineage>
</organism>
<dbReference type="CDD" id="cd00267">
    <property type="entry name" value="ABC_ATPase"/>
    <property type="match status" value="1"/>
</dbReference>
<evidence type="ECO:0000259" key="1">
    <source>
        <dbReference type="Pfam" id="PF13175"/>
    </source>
</evidence>
<keyword evidence="4" id="KW-1185">Reference proteome</keyword>
<protein>
    <submittedName>
        <fullName evidence="3">AAA ATPase domain-containing protein</fullName>
    </submittedName>
</protein>
<dbReference type="InterPro" id="IPR051396">
    <property type="entry name" value="Bact_Antivir_Def_Nuclease"/>
</dbReference>
<dbReference type="PANTHER" id="PTHR43581:SF4">
    <property type="entry name" value="ATP_GTP PHOSPHATASE"/>
    <property type="match status" value="1"/>
</dbReference>
<dbReference type="SUPFAM" id="SSF52540">
    <property type="entry name" value="P-loop containing nucleoside triphosphate hydrolases"/>
    <property type="match status" value="1"/>
</dbReference>
<reference evidence="4" key="1">
    <citation type="submission" date="2016-10" db="EMBL/GenBank/DDBJ databases">
        <authorList>
            <person name="Varghese N."/>
            <person name="Submissions S."/>
        </authorList>
    </citation>
    <scope>NUCLEOTIDE SEQUENCE [LARGE SCALE GENOMIC DNA]</scope>
    <source>
        <strain evidence="4">DSM 16858</strain>
    </source>
</reference>
<feature type="domain" description="OLD protein-like TOPRIM" evidence="2">
    <location>
        <begin position="469"/>
        <end position="535"/>
    </location>
</feature>